<dbReference type="EMBL" id="LN890655">
    <property type="protein sequence ID" value="CUS04576.2"/>
    <property type="molecule type" value="Genomic_DNA"/>
</dbReference>
<organism evidence="2 3">
    <name type="scientific">Candidatus Promineifilum breve</name>
    <dbReference type="NCBI Taxonomy" id="1806508"/>
    <lineage>
        <taxon>Bacteria</taxon>
        <taxon>Bacillati</taxon>
        <taxon>Chloroflexota</taxon>
        <taxon>Ardenticatenia</taxon>
        <taxon>Candidatus Promineifilales</taxon>
        <taxon>Candidatus Promineifilaceae</taxon>
        <taxon>Candidatus Promineifilum</taxon>
    </lineage>
</organism>
<dbReference type="AlphaFoldDB" id="A0A160T3H9"/>
<evidence type="ECO:0000313" key="3">
    <source>
        <dbReference type="Proteomes" id="UP000215027"/>
    </source>
</evidence>
<gene>
    <name evidence="2" type="ORF">CFX0092_A2698</name>
</gene>
<reference evidence="2" key="1">
    <citation type="submission" date="2016-01" db="EMBL/GenBank/DDBJ databases">
        <authorList>
            <person name="Mcilroy J.S."/>
            <person name="Karst M S."/>
            <person name="Albertsen M."/>
        </authorList>
    </citation>
    <scope>NUCLEOTIDE SEQUENCE</scope>
    <source>
        <strain evidence="2">Cfx-K</strain>
    </source>
</reference>
<sequence>MSQDPNLRQAAALTNTVGQVGCVTAFAALIIIGIAFGAGWFLDGYLGNERKIFTVIFMLGSFPVTLYAMIRISLWMMEKANRSVERINQEEKDKTAT</sequence>
<keyword evidence="3" id="KW-1185">Reference proteome</keyword>
<dbReference type="Proteomes" id="UP000215027">
    <property type="component" value="Chromosome I"/>
</dbReference>
<feature type="transmembrane region" description="Helical" evidence="1">
    <location>
        <begin position="20"/>
        <end position="40"/>
    </location>
</feature>
<keyword evidence="1" id="KW-0472">Membrane</keyword>
<evidence type="ECO:0000313" key="2">
    <source>
        <dbReference type="EMBL" id="CUS04576.2"/>
    </source>
</evidence>
<keyword evidence="1" id="KW-1133">Transmembrane helix</keyword>
<name>A0A160T3H9_9CHLR</name>
<accession>A0A160T3H9</accession>
<dbReference type="RefSeq" id="WP_095043894.1">
    <property type="nucleotide sequence ID" value="NZ_LN890655.1"/>
</dbReference>
<protein>
    <recommendedName>
        <fullName evidence="4">AtpZ/AtpI family protein</fullName>
    </recommendedName>
</protein>
<proteinExistence type="predicted"/>
<dbReference type="KEGG" id="pbf:CFX0092_A2698"/>
<feature type="transmembrane region" description="Helical" evidence="1">
    <location>
        <begin position="52"/>
        <end position="70"/>
    </location>
</feature>
<evidence type="ECO:0000256" key="1">
    <source>
        <dbReference type="SAM" id="Phobius"/>
    </source>
</evidence>
<keyword evidence="1" id="KW-0812">Transmembrane</keyword>
<evidence type="ECO:0008006" key="4">
    <source>
        <dbReference type="Google" id="ProtNLM"/>
    </source>
</evidence>